<organism evidence="1">
    <name type="scientific">Anguilla anguilla</name>
    <name type="common">European freshwater eel</name>
    <name type="synonym">Muraena anguilla</name>
    <dbReference type="NCBI Taxonomy" id="7936"/>
    <lineage>
        <taxon>Eukaryota</taxon>
        <taxon>Metazoa</taxon>
        <taxon>Chordata</taxon>
        <taxon>Craniata</taxon>
        <taxon>Vertebrata</taxon>
        <taxon>Euteleostomi</taxon>
        <taxon>Actinopterygii</taxon>
        <taxon>Neopterygii</taxon>
        <taxon>Teleostei</taxon>
        <taxon>Anguilliformes</taxon>
        <taxon>Anguillidae</taxon>
        <taxon>Anguilla</taxon>
    </lineage>
</organism>
<sequence>MNVPIFQILENKGDRESRLLDFEEKIFFHTTCKKDNSL</sequence>
<accession>A0A0E9X2P9</accession>
<name>A0A0E9X2P9_ANGAN</name>
<reference evidence="1" key="1">
    <citation type="submission" date="2014-11" db="EMBL/GenBank/DDBJ databases">
        <authorList>
            <person name="Amaro Gonzalez C."/>
        </authorList>
    </citation>
    <scope>NUCLEOTIDE SEQUENCE</scope>
</reference>
<evidence type="ECO:0000313" key="1">
    <source>
        <dbReference type="EMBL" id="JAH97002.1"/>
    </source>
</evidence>
<proteinExistence type="predicted"/>
<protein>
    <submittedName>
        <fullName evidence="1">Uncharacterized protein</fullName>
    </submittedName>
</protein>
<dbReference type="EMBL" id="GBXM01011575">
    <property type="protein sequence ID" value="JAH97002.1"/>
    <property type="molecule type" value="Transcribed_RNA"/>
</dbReference>
<dbReference type="AlphaFoldDB" id="A0A0E9X2P9"/>
<reference evidence="1" key="2">
    <citation type="journal article" date="2015" name="Fish Shellfish Immunol.">
        <title>Early steps in the European eel (Anguilla anguilla)-Vibrio vulnificus interaction in the gills: Role of the RtxA13 toxin.</title>
        <authorList>
            <person name="Callol A."/>
            <person name="Pajuelo D."/>
            <person name="Ebbesson L."/>
            <person name="Teles M."/>
            <person name="MacKenzie S."/>
            <person name="Amaro C."/>
        </authorList>
    </citation>
    <scope>NUCLEOTIDE SEQUENCE</scope>
</reference>